<dbReference type="AlphaFoldDB" id="A0A0B6RZC7"/>
<evidence type="ECO:0000313" key="2">
    <source>
        <dbReference type="EMBL" id="AJK46405.1"/>
    </source>
</evidence>
<dbReference type="EMBL" id="CP002580">
    <property type="protein sequence ID" value="AJK46405.1"/>
    <property type="molecule type" value="Genomic_DNA"/>
</dbReference>
<feature type="region of interest" description="Disordered" evidence="1">
    <location>
        <begin position="70"/>
        <end position="91"/>
    </location>
</feature>
<gene>
    <name evidence="2" type="ORF">BGL_1c18960</name>
</gene>
<name>A0A0B6RZC7_BURPL</name>
<feature type="region of interest" description="Disordered" evidence="1">
    <location>
        <begin position="131"/>
        <end position="160"/>
    </location>
</feature>
<dbReference type="Proteomes" id="UP000031838">
    <property type="component" value="Chromosome 1"/>
</dbReference>
<feature type="compositionally biased region" description="Basic and acidic residues" evidence="1">
    <location>
        <begin position="11"/>
        <end position="40"/>
    </location>
</feature>
<feature type="compositionally biased region" description="Basic residues" evidence="1">
    <location>
        <begin position="1"/>
        <end position="10"/>
    </location>
</feature>
<organism evidence="2 3">
    <name type="scientific">Burkholderia plantarii</name>
    <dbReference type="NCBI Taxonomy" id="41899"/>
    <lineage>
        <taxon>Bacteria</taxon>
        <taxon>Pseudomonadati</taxon>
        <taxon>Pseudomonadota</taxon>
        <taxon>Betaproteobacteria</taxon>
        <taxon>Burkholderiales</taxon>
        <taxon>Burkholderiaceae</taxon>
        <taxon>Burkholderia</taxon>
    </lineage>
</organism>
<evidence type="ECO:0000313" key="3">
    <source>
        <dbReference type="Proteomes" id="UP000031838"/>
    </source>
</evidence>
<protein>
    <submittedName>
        <fullName evidence="2">Transposase</fullName>
    </submittedName>
</protein>
<dbReference type="KEGG" id="bgp:BGL_1c18960"/>
<reference evidence="3" key="1">
    <citation type="submission" date="2011-03" db="EMBL/GenBank/DDBJ databases">
        <authorList>
            <person name="Voget S."/>
            <person name="Streit W.R."/>
            <person name="Jaeger K.E."/>
            <person name="Daniel R."/>
        </authorList>
    </citation>
    <scope>NUCLEOTIDE SEQUENCE [LARGE SCALE GENOMIC DNA]</scope>
    <source>
        <strain evidence="3">PG1</strain>
    </source>
</reference>
<sequence length="172" mass="18392">MAQQVRRHERVRREAPERTGGRKQQAEEVARGIDAGERSHSRGATKKVVSAPSRRDLVRRRLERATCVAGDRHERQRLSLSARAGPQSRLAGADRRIGAAAPSLWLGHDLSEAAAVRHDRKPQARGAVVRARETAGAPPQAQEGSGCATPAIGPAVGSQSGVVNGFCVRPHG</sequence>
<proteinExistence type="predicted"/>
<feature type="region of interest" description="Disordered" evidence="1">
    <location>
        <begin position="1"/>
        <end position="53"/>
    </location>
</feature>
<reference evidence="2 3" key="2">
    <citation type="journal article" date="2016" name="Appl. Microbiol. Biotechnol.">
        <title>Mutations improving production and secretion of extracellular lipase by Burkholderia glumae PG1.</title>
        <authorList>
            <person name="Knapp A."/>
            <person name="Voget S."/>
            <person name="Gao R."/>
            <person name="Zaburannyi N."/>
            <person name="Krysciak D."/>
            <person name="Breuer M."/>
            <person name="Hauer B."/>
            <person name="Streit W.R."/>
            <person name="Muller R."/>
            <person name="Daniel R."/>
            <person name="Jaeger K.E."/>
        </authorList>
    </citation>
    <scope>NUCLEOTIDE SEQUENCE [LARGE SCALE GENOMIC DNA]</scope>
    <source>
        <strain evidence="2 3">PG1</strain>
    </source>
</reference>
<evidence type="ECO:0000256" key="1">
    <source>
        <dbReference type="SAM" id="MobiDB-lite"/>
    </source>
</evidence>
<accession>A0A0B6RZC7</accession>
<dbReference type="HOGENOM" id="CLU_1786152_0_0_4"/>
<keyword evidence="3" id="KW-1185">Reference proteome</keyword>